<dbReference type="InParanoid" id="A0A2R5GS69"/>
<dbReference type="SUPFAM" id="SSF51069">
    <property type="entry name" value="Carbonic anhydrase"/>
    <property type="match status" value="1"/>
</dbReference>
<dbReference type="CDD" id="cd00326">
    <property type="entry name" value="alpha_CA"/>
    <property type="match status" value="1"/>
</dbReference>
<dbReference type="GO" id="GO:0008270">
    <property type="term" value="F:zinc ion binding"/>
    <property type="evidence" value="ECO:0007669"/>
    <property type="project" value="InterPro"/>
</dbReference>
<gene>
    <name evidence="9" type="ORF">FCC1311_099452</name>
</gene>
<keyword evidence="10" id="KW-1185">Reference proteome</keyword>
<dbReference type="SMART" id="SM01057">
    <property type="entry name" value="Carb_anhydrase"/>
    <property type="match status" value="1"/>
</dbReference>
<evidence type="ECO:0000313" key="10">
    <source>
        <dbReference type="Proteomes" id="UP000241890"/>
    </source>
</evidence>
<dbReference type="InterPro" id="IPR036398">
    <property type="entry name" value="CA_dom_sf"/>
</dbReference>
<evidence type="ECO:0000256" key="7">
    <source>
        <dbReference type="SAM" id="SignalP"/>
    </source>
</evidence>
<keyword evidence="4" id="KW-0862">Zinc</keyword>
<feature type="chain" id="PRO_5015353276" description="carbonic anhydrase" evidence="7">
    <location>
        <begin position="21"/>
        <end position="326"/>
    </location>
</feature>
<evidence type="ECO:0000256" key="4">
    <source>
        <dbReference type="ARBA" id="ARBA00022833"/>
    </source>
</evidence>
<keyword evidence="5" id="KW-0456">Lyase</keyword>
<keyword evidence="3" id="KW-0479">Metal-binding</keyword>
<proteinExistence type="inferred from homology"/>
<dbReference type="InterPro" id="IPR001148">
    <property type="entry name" value="CA_dom"/>
</dbReference>
<dbReference type="PANTHER" id="PTHR18952">
    <property type="entry name" value="CARBONIC ANHYDRASE"/>
    <property type="match status" value="1"/>
</dbReference>
<sequence>MVKSLVIVLAAAAIINGANACGVEHIGELRDFTERKLRGSSVSGTYCTFDEQSPFNLPALPTLPKRLTPEQAFSPVELEYAETTEDSKMVLENLGGTIEVVPEDTDIFITHNGFSKELGRGSDANQTFKVAQFHFHWDSSFTGYGSEHYRGGEAFPIEMHIVAFNTKYEDIGTAVENSDGLLVMGVFGEKTNQKNEEFGKIVDAITEAEESDDGFLSGAHIELEDFSLEELLSPIDSAKFDTYKGSLTTPSCNQVVTWVVMHDTLKIKGSQLETFHEAHKSESELIAPNYRELQARNGRKVYRSQKLCKSGDIECRLTELLEQAGL</sequence>
<evidence type="ECO:0000256" key="1">
    <source>
        <dbReference type="ARBA" id="ARBA00010718"/>
    </source>
</evidence>
<dbReference type="EC" id="4.2.1.1" evidence="2"/>
<dbReference type="Gene3D" id="3.10.200.10">
    <property type="entry name" value="Alpha carbonic anhydrase"/>
    <property type="match status" value="1"/>
</dbReference>
<comment type="caution">
    <text evidence="9">The sequence shown here is derived from an EMBL/GenBank/DDBJ whole genome shotgun (WGS) entry which is preliminary data.</text>
</comment>
<dbReference type="Pfam" id="PF00194">
    <property type="entry name" value="Carb_anhydrase"/>
    <property type="match status" value="1"/>
</dbReference>
<evidence type="ECO:0000313" key="9">
    <source>
        <dbReference type="EMBL" id="GBG33722.1"/>
    </source>
</evidence>
<reference evidence="9 10" key="1">
    <citation type="submission" date="2017-12" db="EMBL/GenBank/DDBJ databases">
        <title>Sequencing, de novo assembly and annotation of complete genome of a new Thraustochytrid species, strain FCC1311.</title>
        <authorList>
            <person name="Sedici K."/>
            <person name="Godart F."/>
            <person name="Aiese Cigliano R."/>
            <person name="Sanseverino W."/>
            <person name="Barakat M."/>
            <person name="Ortet P."/>
            <person name="Marechal E."/>
            <person name="Cagnac O."/>
            <person name="Amato A."/>
        </authorList>
    </citation>
    <scope>NUCLEOTIDE SEQUENCE [LARGE SCALE GENOMIC DNA]</scope>
</reference>
<dbReference type="AlphaFoldDB" id="A0A2R5GS69"/>
<dbReference type="EMBL" id="BEYU01000166">
    <property type="protein sequence ID" value="GBG33722.1"/>
    <property type="molecule type" value="Genomic_DNA"/>
</dbReference>
<dbReference type="InterPro" id="IPR023561">
    <property type="entry name" value="Carbonic_anhydrase_a-class"/>
</dbReference>
<comment type="similarity">
    <text evidence="1">Belongs to the alpha-carbonic anhydrase family.</text>
</comment>
<feature type="signal peptide" evidence="7">
    <location>
        <begin position="1"/>
        <end position="20"/>
    </location>
</feature>
<organism evidence="9 10">
    <name type="scientific">Hondaea fermentalgiana</name>
    <dbReference type="NCBI Taxonomy" id="2315210"/>
    <lineage>
        <taxon>Eukaryota</taxon>
        <taxon>Sar</taxon>
        <taxon>Stramenopiles</taxon>
        <taxon>Bigyra</taxon>
        <taxon>Labyrinthulomycetes</taxon>
        <taxon>Thraustochytrida</taxon>
        <taxon>Thraustochytriidae</taxon>
        <taxon>Hondaea</taxon>
    </lineage>
</organism>
<protein>
    <recommendedName>
        <fullName evidence="2">carbonic anhydrase</fullName>
        <ecNumber evidence="2">4.2.1.1</ecNumber>
    </recommendedName>
</protein>
<dbReference type="GO" id="GO:0004089">
    <property type="term" value="F:carbonate dehydratase activity"/>
    <property type="evidence" value="ECO:0007669"/>
    <property type="project" value="UniProtKB-EC"/>
</dbReference>
<accession>A0A2R5GS69</accession>
<evidence type="ECO:0000259" key="8">
    <source>
        <dbReference type="PROSITE" id="PS51144"/>
    </source>
</evidence>
<evidence type="ECO:0000256" key="2">
    <source>
        <dbReference type="ARBA" id="ARBA00012925"/>
    </source>
</evidence>
<dbReference type="OrthoDB" id="429145at2759"/>
<dbReference type="Proteomes" id="UP000241890">
    <property type="component" value="Unassembled WGS sequence"/>
</dbReference>
<keyword evidence="7" id="KW-0732">Signal</keyword>
<feature type="domain" description="Alpha-carbonic anhydrase" evidence="8">
    <location>
        <begin position="30"/>
        <end position="305"/>
    </location>
</feature>
<comment type="catalytic activity">
    <reaction evidence="6">
        <text>hydrogencarbonate + H(+) = CO2 + H2O</text>
        <dbReference type="Rhea" id="RHEA:10748"/>
        <dbReference type="ChEBI" id="CHEBI:15377"/>
        <dbReference type="ChEBI" id="CHEBI:15378"/>
        <dbReference type="ChEBI" id="CHEBI:16526"/>
        <dbReference type="ChEBI" id="CHEBI:17544"/>
        <dbReference type="EC" id="4.2.1.1"/>
    </reaction>
</comment>
<name>A0A2R5GS69_9STRA</name>
<evidence type="ECO:0000256" key="3">
    <source>
        <dbReference type="ARBA" id="ARBA00022723"/>
    </source>
</evidence>
<evidence type="ECO:0000256" key="6">
    <source>
        <dbReference type="ARBA" id="ARBA00048348"/>
    </source>
</evidence>
<evidence type="ECO:0000256" key="5">
    <source>
        <dbReference type="ARBA" id="ARBA00023239"/>
    </source>
</evidence>
<dbReference type="PROSITE" id="PS51144">
    <property type="entry name" value="ALPHA_CA_2"/>
    <property type="match status" value="1"/>
</dbReference>
<dbReference type="PANTHER" id="PTHR18952:SF265">
    <property type="entry name" value="CARBONIC ANHYDRASE"/>
    <property type="match status" value="1"/>
</dbReference>